<dbReference type="Proteomes" id="UP000649617">
    <property type="component" value="Unassembled WGS sequence"/>
</dbReference>
<organism evidence="1 2">
    <name type="scientific">Symbiodinium pilosum</name>
    <name type="common">Dinoflagellate</name>
    <dbReference type="NCBI Taxonomy" id="2952"/>
    <lineage>
        <taxon>Eukaryota</taxon>
        <taxon>Sar</taxon>
        <taxon>Alveolata</taxon>
        <taxon>Dinophyceae</taxon>
        <taxon>Suessiales</taxon>
        <taxon>Symbiodiniaceae</taxon>
        <taxon>Symbiodinium</taxon>
    </lineage>
</organism>
<evidence type="ECO:0000313" key="1">
    <source>
        <dbReference type="EMBL" id="CAE7334192.1"/>
    </source>
</evidence>
<reference evidence="1" key="1">
    <citation type="submission" date="2021-02" db="EMBL/GenBank/DDBJ databases">
        <authorList>
            <person name="Dougan E. K."/>
            <person name="Rhodes N."/>
            <person name="Thang M."/>
            <person name="Chan C."/>
        </authorList>
    </citation>
    <scope>NUCLEOTIDE SEQUENCE</scope>
</reference>
<dbReference type="EMBL" id="CAJNIZ010012447">
    <property type="protein sequence ID" value="CAE7334192.1"/>
    <property type="molecule type" value="Genomic_DNA"/>
</dbReference>
<keyword evidence="2" id="KW-1185">Reference proteome</keyword>
<feature type="non-terminal residue" evidence="1">
    <location>
        <position position="152"/>
    </location>
</feature>
<evidence type="ECO:0000313" key="2">
    <source>
        <dbReference type="Proteomes" id="UP000649617"/>
    </source>
</evidence>
<dbReference type="AlphaFoldDB" id="A0A812P997"/>
<proteinExistence type="predicted"/>
<comment type="caution">
    <text evidence="1">The sequence shown here is derived from an EMBL/GenBank/DDBJ whole genome shotgun (WGS) entry which is preliminary data.</text>
</comment>
<name>A0A812P997_SYMPI</name>
<gene>
    <name evidence="1" type="ORF">SPIL2461_LOCUS7808</name>
</gene>
<protein>
    <submittedName>
        <fullName evidence="1">Uncharacterized protein</fullName>
    </submittedName>
</protein>
<sequence length="152" mass="17277">MHLRRHADKYDQCRRKGAVIRRYWKEANAGSKAAALKFAAHVAAWIAFSPLKRRRPQEIELKLLAKFLAKLGRLPRGRLKKILPATQEVLQSASHEEVGDSWVQARNNLKKQVDRLKHLCSRPTAYADDPWPQLSTVFENGVEAAAADAEQE</sequence>
<accession>A0A812P997</accession>